<dbReference type="RefSeq" id="WP_058918793.1">
    <property type="nucleotide sequence ID" value="NZ_JBHSQC010000011.1"/>
</dbReference>
<evidence type="ECO:0000256" key="4">
    <source>
        <dbReference type="ARBA" id="ARBA00022692"/>
    </source>
</evidence>
<feature type="transmembrane region" description="Helical" evidence="7">
    <location>
        <begin position="73"/>
        <end position="91"/>
    </location>
</feature>
<name>A0ABW4NLB2_9LACT</name>
<dbReference type="PANTHER" id="PTHR32322">
    <property type="entry name" value="INNER MEMBRANE TRANSPORTER"/>
    <property type="match status" value="1"/>
</dbReference>
<keyword evidence="10" id="KW-1185">Reference proteome</keyword>
<dbReference type="Gene3D" id="1.10.3730.20">
    <property type="match status" value="1"/>
</dbReference>
<keyword evidence="6 7" id="KW-0472">Membrane</keyword>
<dbReference type="SUPFAM" id="SSF103481">
    <property type="entry name" value="Multidrug resistance efflux transporter EmrE"/>
    <property type="match status" value="2"/>
</dbReference>
<sequence length="313" mass="34660">MDTKLKGILLAAFGGSMWGLSGVVAQVLFNRYSASTEWLVSTRLLSAGILILLYSSMVKKDNIFAIIRNSKDLIQLALFSIFGMVGVQYLFFKTIEVSSASVATILQFTAPLFVYFYMLLRGEKHLKVQELFLVFTTFFGVLLIVTSGNFTQMSVSPLGFLLGIGSAIAVVFYTLQPRNLLTKYGPPMIVGWGMLIGGILFQFIHPFWQPGFKMTGQSYLLLAVIVLFGTAFSFISYLASLNYIEASLASIMTALEPLLAAVFSVFVFKQIFGLYEIMGIIIVLVSVLILSNLGNHKNLKQVAVKEIERDSIR</sequence>
<evidence type="ECO:0000256" key="3">
    <source>
        <dbReference type="ARBA" id="ARBA00022475"/>
    </source>
</evidence>
<evidence type="ECO:0000256" key="2">
    <source>
        <dbReference type="ARBA" id="ARBA00007362"/>
    </source>
</evidence>
<feature type="transmembrane region" description="Helical" evidence="7">
    <location>
        <begin position="156"/>
        <end position="175"/>
    </location>
</feature>
<feature type="domain" description="EamA" evidence="8">
    <location>
        <begin position="158"/>
        <end position="291"/>
    </location>
</feature>
<protein>
    <submittedName>
        <fullName evidence="9">DMT family transporter</fullName>
    </submittedName>
</protein>
<evidence type="ECO:0000256" key="6">
    <source>
        <dbReference type="ARBA" id="ARBA00023136"/>
    </source>
</evidence>
<evidence type="ECO:0000256" key="5">
    <source>
        <dbReference type="ARBA" id="ARBA00022989"/>
    </source>
</evidence>
<feature type="transmembrane region" description="Helical" evidence="7">
    <location>
        <begin position="35"/>
        <end position="53"/>
    </location>
</feature>
<evidence type="ECO:0000313" key="9">
    <source>
        <dbReference type="EMBL" id="MFD1798327.1"/>
    </source>
</evidence>
<comment type="subcellular location">
    <subcellularLocation>
        <location evidence="1">Cell membrane</location>
        <topology evidence="1">Multi-pass membrane protein</topology>
    </subcellularLocation>
</comment>
<dbReference type="InterPro" id="IPR037185">
    <property type="entry name" value="EmrE-like"/>
</dbReference>
<organism evidence="9 10">
    <name type="scientific">Carnobacterium antarcticum</name>
    <dbReference type="NCBI Taxonomy" id="2126436"/>
    <lineage>
        <taxon>Bacteria</taxon>
        <taxon>Bacillati</taxon>
        <taxon>Bacillota</taxon>
        <taxon>Bacilli</taxon>
        <taxon>Lactobacillales</taxon>
        <taxon>Carnobacteriaceae</taxon>
        <taxon>Carnobacterium</taxon>
    </lineage>
</organism>
<dbReference type="PANTHER" id="PTHR32322:SF18">
    <property type="entry name" value="S-ADENOSYLMETHIONINE_S-ADENOSYLHOMOCYSTEINE TRANSPORTER"/>
    <property type="match status" value="1"/>
</dbReference>
<keyword evidence="3" id="KW-1003">Cell membrane</keyword>
<feature type="transmembrane region" description="Helical" evidence="7">
    <location>
        <begin position="131"/>
        <end position="150"/>
    </location>
</feature>
<feature type="domain" description="EamA" evidence="8">
    <location>
        <begin position="6"/>
        <end position="146"/>
    </location>
</feature>
<accession>A0ABW4NLB2</accession>
<keyword evidence="4 7" id="KW-0812">Transmembrane</keyword>
<evidence type="ECO:0000313" key="10">
    <source>
        <dbReference type="Proteomes" id="UP001597285"/>
    </source>
</evidence>
<dbReference type="Proteomes" id="UP001597285">
    <property type="component" value="Unassembled WGS sequence"/>
</dbReference>
<feature type="transmembrane region" description="Helical" evidence="7">
    <location>
        <begin position="220"/>
        <end position="239"/>
    </location>
</feature>
<feature type="transmembrane region" description="Helical" evidence="7">
    <location>
        <begin position="7"/>
        <end position="29"/>
    </location>
</feature>
<comment type="similarity">
    <text evidence="2">Belongs to the EamA transporter family.</text>
</comment>
<feature type="transmembrane region" description="Helical" evidence="7">
    <location>
        <begin position="246"/>
        <end position="268"/>
    </location>
</feature>
<dbReference type="Pfam" id="PF00892">
    <property type="entry name" value="EamA"/>
    <property type="match status" value="2"/>
</dbReference>
<gene>
    <name evidence="9" type="ORF">ACFSBK_00415</name>
</gene>
<evidence type="ECO:0000259" key="8">
    <source>
        <dbReference type="Pfam" id="PF00892"/>
    </source>
</evidence>
<feature type="transmembrane region" description="Helical" evidence="7">
    <location>
        <begin position="97"/>
        <end position="119"/>
    </location>
</feature>
<comment type="caution">
    <text evidence="9">The sequence shown here is derived from an EMBL/GenBank/DDBJ whole genome shotgun (WGS) entry which is preliminary data.</text>
</comment>
<feature type="transmembrane region" description="Helical" evidence="7">
    <location>
        <begin position="274"/>
        <end position="293"/>
    </location>
</feature>
<dbReference type="InterPro" id="IPR000620">
    <property type="entry name" value="EamA_dom"/>
</dbReference>
<evidence type="ECO:0000256" key="7">
    <source>
        <dbReference type="SAM" id="Phobius"/>
    </source>
</evidence>
<evidence type="ECO:0000256" key="1">
    <source>
        <dbReference type="ARBA" id="ARBA00004651"/>
    </source>
</evidence>
<keyword evidence="5 7" id="KW-1133">Transmembrane helix</keyword>
<dbReference type="EMBL" id="JBHUFF010000002">
    <property type="protein sequence ID" value="MFD1798327.1"/>
    <property type="molecule type" value="Genomic_DNA"/>
</dbReference>
<feature type="transmembrane region" description="Helical" evidence="7">
    <location>
        <begin position="187"/>
        <end position="208"/>
    </location>
</feature>
<proteinExistence type="inferred from homology"/>
<dbReference type="InterPro" id="IPR050638">
    <property type="entry name" value="AA-Vitamin_Transporters"/>
</dbReference>
<reference evidence="10" key="1">
    <citation type="journal article" date="2019" name="Int. J. Syst. Evol. Microbiol.">
        <title>The Global Catalogue of Microorganisms (GCM) 10K type strain sequencing project: providing services to taxonomists for standard genome sequencing and annotation.</title>
        <authorList>
            <consortium name="The Broad Institute Genomics Platform"/>
            <consortium name="The Broad Institute Genome Sequencing Center for Infectious Disease"/>
            <person name="Wu L."/>
            <person name="Ma J."/>
        </authorList>
    </citation>
    <scope>NUCLEOTIDE SEQUENCE [LARGE SCALE GENOMIC DNA]</scope>
    <source>
        <strain evidence="10">KCTC 42143</strain>
    </source>
</reference>